<keyword evidence="3" id="KW-1185">Reference proteome</keyword>
<gene>
    <name evidence="2" type="ORF">H8K55_05285</name>
</gene>
<comment type="caution">
    <text evidence="2">The sequence shown here is derived from an EMBL/GenBank/DDBJ whole genome shotgun (WGS) entry which is preliminary data.</text>
</comment>
<evidence type="ECO:0000313" key="2">
    <source>
        <dbReference type="EMBL" id="MBC3872990.1"/>
    </source>
</evidence>
<keyword evidence="1" id="KW-0732">Signal</keyword>
<name>A0ABR6Y8Q1_9BURK</name>
<dbReference type="NCBIfam" id="TIGR01414">
    <property type="entry name" value="autotrans_barl"/>
    <property type="match status" value="1"/>
</dbReference>
<proteinExistence type="predicted"/>
<reference evidence="2 3" key="1">
    <citation type="submission" date="2020-08" db="EMBL/GenBank/DDBJ databases">
        <title>Novel species isolated from subtropical streams in China.</title>
        <authorList>
            <person name="Lu H."/>
        </authorList>
    </citation>
    <scope>NUCLEOTIDE SEQUENCE [LARGE SCALE GENOMIC DNA]</scope>
    <source>
        <strain evidence="2 3">LX15W</strain>
    </source>
</reference>
<sequence length="228" mass="25204">MVSRLLVGFSALAWASLAQAGRPMIVDDAGIVAYQSCQIESWRQKNYRGFEYWAVPACNFTGNLELAFGGAVVYDDIRTNKRAQIQAKTVFKPLDINGWGAGLVIGNQFDPHQTFNGDLYARVPVSWSFSDDRVLVHTNVGWVRTATFKQNAASWGIGTELKWTEKTALSAEVFGQQYGKSEFQFGIRHALIADRLQLSASYGNRTGQGQNARFVSIGITLQSDSILP</sequence>
<evidence type="ECO:0000313" key="3">
    <source>
        <dbReference type="Proteomes" id="UP000624279"/>
    </source>
</evidence>
<evidence type="ECO:0000256" key="1">
    <source>
        <dbReference type="SAM" id="SignalP"/>
    </source>
</evidence>
<dbReference type="EMBL" id="JACOGA010000004">
    <property type="protein sequence ID" value="MBC3872990.1"/>
    <property type="molecule type" value="Genomic_DNA"/>
</dbReference>
<dbReference type="InterPro" id="IPR006315">
    <property type="entry name" value="OM_autotransptr_brl_dom"/>
</dbReference>
<feature type="chain" id="PRO_5046855073" evidence="1">
    <location>
        <begin position="21"/>
        <end position="228"/>
    </location>
</feature>
<accession>A0ABR6Y8Q1</accession>
<feature type="signal peptide" evidence="1">
    <location>
        <begin position="1"/>
        <end position="20"/>
    </location>
</feature>
<protein>
    <submittedName>
        <fullName evidence="2">Autotransporter outer membrane beta-barrel domain-containing protein</fullName>
    </submittedName>
</protein>
<organism evidence="2 3">
    <name type="scientific">Undibacterium flavidum</name>
    <dbReference type="NCBI Taxonomy" id="2762297"/>
    <lineage>
        <taxon>Bacteria</taxon>
        <taxon>Pseudomonadati</taxon>
        <taxon>Pseudomonadota</taxon>
        <taxon>Betaproteobacteria</taxon>
        <taxon>Burkholderiales</taxon>
        <taxon>Oxalobacteraceae</taxon>
        <taxon>Undibacterium</taxon>
    </lineage>
</organism>
<dbReference type="Proteomes" id="UP000624279">
    <property type="component" value="Unassembled WGS sequence"/>
</dbReference>